<keyword evidence="4" id="KW-1185">Reference proteome</keyword>
<protein>
    <submittedName>
        <fullName evidence="3">Uncharacterized protein</fullName>
    </submittedName>
</protein>
<feature type="transmembrane region" description="Helical" evidence="2">
    <location>
        <begin position="145"/>
        <end position="163"/>
    </location>
</feature>
<gene>
    <name evidence="3" type="ORF">PFISCL1PPCAC_12325</name>
</gene>
<evidence type="ECO:0000256" key="2">
    <source>
        <dbReference type="SAM" id="Phobius"/>
    </source>
</evidence>
<keyword evidence="2" id="KW-0472">Membrane</keyword>
<dbReference type="AlphaFoldDB" id="A0AAV5VRR9"/>
<comment type="caution">
    <text evidence="3">The sequence shown here is derived from an EMBL/GenBank/DDBJ whole genome shotgun (WGS) entry which is preliminary data.</text>
</comment>
<reference evidence="3" key="1">
    <citation type="submission" date="2023-10" db="EMBL/GenBank/DDBJ databases">
        <title>Genome assembly of Pristionchus species.</title>
        <authorList>
            <person name="Yoshida K."/>
            <person name="Sommer R.J."/>
        </authorList>
    </citation>
    <scope>NUCLEOTIDE SEQUENCE</scope>
    <source>
        <strain evidence="3">RS5133</strain>
    </source>
</reference>
<evidence type="ECO:0000313" key="3">
    <source>
        <dbReference type="EMBL" id="GMT21028.1"/>
    </source>
</evidence>
<evidence type="ECO:0000256" key="1">
    <source>
        <dbReference type="SAM" id="MobiDB-lite"/>
    </source>
</evidence>
<feature type="transmembrane region" description="Helical" evidence="2">
    <location>
        <begin position="105"/>
        <end position="124"/>
    </location>
</feature>
<organism evidence="3 4">
    <name type="scientific">Pristionchus fissidentatus</name>
    <dbReference type="NCBI Taxonomy" id="1538716"/>
    <lineage>
        <taxon>Eukaryota</taxon>
        <taxon>Metazoa</taxon>
        <taxon>Ecdysozoa</taxon>
        <taxon>Nematoda</taxon>
        <taxon>Chromadorea</taxon>
        <taxon>Rhabditida</taxon>
        <taxon>Rhabditina</taxon>
        <taxon>Diplogasteromorpha</taxon>
        <taxon>Diplogasteroidea</taxon>
        <taxon>Neodiplogasteridae</taxon>
        <taxon>Pristionchus</taxon>
    </lineage>
</organism>
<keyword evidence="2" id="KW-0812">Transmembrane</keyword>
<name>A0AAV5VRR9_9BILA</name>
<evidence type="ECO:0000313" key="4">
    <source>
        <dbReference type="Proteomes" id="UP001432322"/>
    </source>
</evidence>
<feature type="transmembrane region" description="Helical" evidence="2">
    <location>
        <begin position="48"/>
        <end position="71"/>
    </location>
</feature>
<keyword evidence="2" id="KW-1133">Transmembrane helix</keyword>
<dbReference type="Proteomes" id="UP001432322">
    <property type="component" value="Unassembled WGS sequence"/>
</dbReference>
<dbReference type="EMBL" id="BTSY01000003">
    <property type="protein sequence ID" value="GMT21028.1"/>
    <property type="molecule type" value="Genomic_DNA"/>
</dbReference>
<sequence>SGPSNSHSDDDEKALLPEPLPPPPITYTHKKLQEDGSLYRVCLDSLHIVHAVPLFIIIKCSIYLIIVVRLVTASSSLVISFSIFAWILVAICGLSLMAGLVMERYVLLIPSLFVSFLTVFLLSLHSFVKFLQLTSLREELTRTHIMSNVLQFLFLMFEIYYLYTVCKTFVYICDVRMNKEVHDRRKESRNVKGRVLENPMADMFIYDMDDNISHASLEDFRKEKYGAAKRGIDNV</sequence>
<feature type="non-terminal residue" evidence="3">
    <location>
        <position position="1"/>
    </location>
</feature>
<accession>A0AAV5VRR9</accession>
<proteinExistence type="predicted"/>
<feature type="transmembrane region" description="Helical" evidence="2">
    <location>
        <begin position="78"/>
        <end position="99"/>
    </location>
</feature>
<feature type="region of interest" description="Disordered" evidence="1">
    <location>
        <begin position="1"/>
        <end position="23"/>
    </location>
</feature>